<comment type="cofactor">
    <cofactor evidence="1">
        <name>heme b</name>
        <dbReference type="ChEBI" id="CHEBI:60344"/>
    </cofactor>
</comment>
<evidence type="ECO:0000256" key="4">
    <source>
        <dbReference type="ARBA" id="ARBA00022475"/>
    </source>
</evidence>
<proteinExistence type="inferred from homology"/>
<dbReference type="KEGG" id="pmaw:MACH26_15600"/>
<accession>A0AA48HIR5</accession>
<comment type="subcellular location">
    <subcellularLocation>
        <location evidence="2">Cell membrane</location>
        <topology evidence="2">Multi-pass membrane protein</topology>
    </subcellularLocation>
</comment>
<dbReference type="RefSeq" id="WP_338292072.1">
    <property type="nucleotide sequence ID" value="NZ_AP027272.1"/>
</dbReference>
<keyword evidence="7" id="KW-0479">Metal-binding</keyword>
<evidence type="ECO:0000256" key="3">
    <source>
        <dbReference type="ARBA" id="ARBA00022448"/>
    </source>
</evidence>
<dbReference type="Gene3D" id="1.20.950.20">
    <property type="entry name" value="Transmembrane di-heme cytochromes, Chain C"/>
    <property type="match status" value="1"/>
</dbReference>
<keyword evidence="9 13" id="KW-1133">Transmembrane helix</keyword>
<organism evidence="15 16">
    <name type="scientific">Planctobacterium marinum</name>
    <dbReference type="NCBI Taxonomy" id="1631968"/>
    <lineage>
        <taxon>Bacteria</taxon>
        <taxon>Pseudomonadati</taxon>
        <taxon>Pseudomonadota</taxon>
        <taxon>Gammaproteobacteria</taxon>
        <taxon>Alteromonadales</taxon>
        <taxon>Alteromonadaceae</taxon>
        <taxon>Planctobacterium</taxon>
    </lineage>
</organism>
<dbReference type="GO" id="GO:0005886">
    <property type="term" value="C:plasma membrane"/>
    <property type="evidence" value="ECO:0007669"/>
    <property type="project" value="UniProtKB-SubCell"/>
</dbReference>
<evidence type="ECO:0000313" key="16">
    <source>
        <dbReference type="Proteomes" id="UP001333710"/>
    </source>
</evidence>
<evidence type="ECO:0000256" key="12">
    <source>
        <dbReference type="ARBA" id="ARBA00037975"/>
    </source>
</evidence>
<evidence type="ECO:0000259" key="14">
    <source>
        <dbReference type="Pfam" id="PF01292"/>
    </source>
</evidence>
<sequence>MTSKIYIVDRVLHWVSAFLLLFMLMNLSSQLHHANWDIKGQLLHRQDAVEIHAIMGIILVVLTIGRIVYSHLSKPRLNRVQPKSIWHQRFIQITHVALYICIFSLVATGIAMINHYEIPLTIYGIEFSPDKEGFYDTFPSIHSIHLQLREAIWWLIAIHFVGIMYAKR</sequence>
<dbReference type="PANTHER" id="PTHR30529">
    <property type="entry name" value="CYTOCHROME B561"/>
    <property type="match status" value="1"/>
</dbReference>
<feature type="transmembrane region" description="Helical" evidence="13">
    <location>
        <begin position="51"/>
        <end position="69"/>
    </location>
</feature>
<protein>
    <recommendedName>
        <fullName evidence="14">Cytochrome b561 bacterial/Ni-hydrogenase domain-containing protein</fullName>
    </recommendedName>
</protein>
<dbReference type="SUPFAM" id="SSF81342">
    <property type="entry name" value="Transmembrane di-heme cytochromes"/>
    <property type="match status" value="1"/>
</dbReference>
<reference evidence="15" key="1">
    <citation type="submission" date="2023-01" db="EMBL/GenBank/DDBJ databases">
        <title>Complete genome sequence of Planctobacterium marinum strain Dej080120_11.</title>
        <authorList>
            <person name="Ueki S."/>
            <person name="Maruyama F."/>
        </authorList>
    </citation>
    <scope>NUCLEOTIDE SEQUENCE</scope>
    <source>
        <strain evidence="15">Dej080120_11</strain>
    </source>
</reference>
<dbReference type="GO" id="GO:0022904">
    <property type="term" value="P:respiratory electron transport chain"/>
    <property type="evidence" value="ECO:0007669"/>
    <property type="project" value="InterPro"/>
</dbReference>
<dbReference type="InterPro" id="IPR052168">
    <property type="entry name" value="Cytochrome_b561_oxidase"/>
</dbReference>
<evidence type="ECO:0000256" key="8">
    <source>
        <dbReference type="ARBA" id="ARBA00022982"/>
    </source>
</evidence>
<feature type="transmembrane region" description="Helical" evidence="13">
    <location>
        <begin position="90"/>
        <end position="113"/>
    </location>
</feature>
<evidence type="ECO:0000256" key="10">
    <source>
        <dbReference type="ARBA" id="ARBA00023004"/>
    </source>
</evidence>
<dbReference type="InterPro" id="IPR011577">
    <property type="entry name" value="Cyt_b561_bac/Ni-Hgenase"/>
</dbReference>
<keyword evidence="4" id="KW-1003">Cell membrane</keyword>
<evidence type="ECO:0000256" key="5">
    <source>
        <dbReference type="ARBA" id="ARBA00022617"/>
    </source>
</evidence>
<dbReference type="InterPro" id="IPR016174">
    <property type="entry name" value="Di-haem_cyt_TM"/>
</dbReference>
<comment type="similarity">
    <text evidence="12">Belongs to the cytochrome b561 family.</text>
</comment>
<evidence type="ECO:0000256" key="11">
    <source>
        <dbReference type="ARBA" id="ARBA00023136"/>
    </source>
</evidence>
<evidence type="ECO:0000256" key="7">
    <source>
        <dbReference type="ARBA" id="ARBA00022723"/>
    </source>
</evidence>
<dbReference type="EMBL" id="AP027272">
    <property type="protein sequence ID" value="BDX06039.1"/>
    <property type="molecule type" value="Genomic_DNA"/>
</dbReference>
<evidence type="ECO:0000256" key="13">
    <source>
        <dbReference type="SAM" id="Phobius"/>
    </source>
</evidence>
<dbReference type="GO" id="GO:0046872">
    <property type="term" value="F:metal ion binding"/>
    <property type="evidence" value="ECO:0007669"/>
    <property type="project" value="UniProtKB-KW"/>
</dbReference>
<keyword evidence="16" id="KW-1185">Reference proteome</keyword>
<dbReference type="PANTHER" id="PTHR30529:SF1">
    <property type="entry name" value="CYTOCHROME B561 HOMOLOG 2"/>
    <property type="match status" value="1"/>
</dbReference>
<keyword evidence="3" id="KW-0813">Transport</keyword>
<evidence type="ECO:0000256" key="1">
    <source>
        <dbReference type="ARBA" id="ARBA00001970"/>
    </source>
</evidence>
<dbReference type="Pfam" id="PF01292">
    <property type="entry name" value="Ni_hydr_CYTB"/>
    <property type="match status" value="1"/>
</dbReference>
<dbReference type="GO" id="GO:0020037">
    <property type="term" value="F:heme binding"/>
    <property type="evidence" value="ECO:0007669"/>
    <property type="project" value="TreeGrafter"/>
</dbReference>
<keyword evidence="6 13" id="KW-0812">Transmembrane</keyword>
<dbReference type="AlphaFoldDB" id="A0AA48HIR5"/>
<feature type="domain" description="Cytochrome b561 bacterial/Ni-hydrogenase" evidence="14">
    <location>
        <begin position="10"/>
        <end position="166"/>
    </location>
</feature>
<evidence type="ECO:0000256" key="2">
    <source>
        <dbReference type="ARBA" id="ARBA00004651"/>
    </source>
</evidence>
<keyword evidence="11 13" id="KW-0472">Membrane</keyword>
<dbReference type="GO" id="GO:0009055">
    <property type="term" value="F:electron transfer activity"/>
    <property type="evidence" value="ECO:0007669"/>
    <property type="project" value="InterPro"/>
</dbReference>
<name>A0AA48HIR5_9ALTE</name>
<evidence type="ECO:0000313" key="15">
    <source>
        <dbReference type="EMBL" id="BDX06039.1"/>
    </source>
</evidence>
<keyword evidence="10" id="KW-0408">Iron</keyword>
<keyword evidence="8" id="KW-0249">Electron transport</keyword>
<feature type="transmembrane region" description="Helical" evidence="13">
    <location>
        <begin position="151"/>
        <end position="166"/>
    </location>
</feature>
<feature type="transmembrane region" description="Helical" evidence="13">
    <location>
        <begin position="12"/>
        <end position="31"/>
    </location>
</feature>
<keyword evidence="5" id="KW-0349">Heme</keyword>
<evidence type="ECO:0000256" key="9">
    <source>
        <dbReference type="ARBA" id="ARBA00022989"/>
    </source>
</evidence>
<gene>
    <name evidence="15" type="ORF">MACH26_15600</name>
</gene>
<dbReference type="Proteomes" id="UP001333710">
    <property type="component" value="Chromosome"/>
</dbReference>
<evidence type="ECO:0000256" key="6">
    <source>
        <dbReference type="ARBA" id="ARBA00022692"/>
    </source>
</evidence>